<evidence type="ECO:0000313" key="2">
    <source>
        <dbReference type="Proteomes" id="UP000653305"/>
    </source>
</evidence>
<dbReference type="AlphaFoldDB" id="A0A830CC88"/>
<dbReference type="EMBL" id="BMAC01000292">
    <property type="protein sequence ID" value="GFP92825.1"/>
    <property type="molecule type" value="Genomic_DNA"/>
</dbReference>
<proteinExistence type="predicted"/>
<dbReference type="Proteomes" id="UP000653305">
    <property type="component" value="Unassembled WGS sequence"/>
</dbReference>
<organism evidence="1 2">
    <name type="scientific">Phtheirospermum japonicum</name>
    <dbReference type="NCBI Taxonomy" id="374723"/>
    <lineage>
        <taxon>Eukaryota</taxon>
        <taxon>Viridiplantae</taxon>
        <taxon>Streptophyta</taxon>
        <taxon>Embryophyta</taxon>
        <taxon>Tracheophyta</taxon>
        <taxon>Spermatophyta</taxon>
        <taxon>Magnoliopsida</taxon>
        <taxon>eudicotyledons</taxon>
        <taxon>Gunneridae</taxon>
        <taxon>Pentapetalae</taxon>
        <taxon>asterids</taxon>
        <taxon>lamiids</taxon>
        <taxon>Lamiales</taxon>
        <taxon>Orobanchaceae</taxon>
        <taxon>Orobanchaceae incertae sedis</taxon>
        <taxon>Phtheirospermum</taxon>
    </lineage>
</organism>
<reference evidence="1" key="1">
    <citation type="submission" date="2020-07" db="EMBL/GenBank/DDBJ databases">
        <title>Ethylene signaling mediates host invasion by parasitic plants.</title>
        <authorList>
            <person name="Yoshida S."/>
        </authorList>
    </citation>
    <scope>NUCLEOTIDE SEQUENCE</scope>
    <source>
        <strain evidence="1">Okayama</strain>
    </source>
</reference>
<comment type="caution">
    <text evidence="1">The sequence shown here is derived from an EMBL/GenBank/DDBJ whole genome shotgun (WGS) entry which is preliminary data.</text>
</comment>
<gene>
    <name evidence="1" type="ORF">PHJA_001426800</name>
</gene>
<sequence>MSPFAVLIPTFMKVMMGNFKKQMISQGQSTTIKQISHVRYWVADRALLPSFLPFCQNQALVLLASDASLLILGPKVGDSLVWRSSEKDNGDAMVVVMW</sequence>
<protein>
    <submittedName>
        <fullName evidence="1">Uncharacterized protein</fullName>
    </submittedName>
</protein>
<keyword evidence="2" id="KW-1185">Reference proteome</keyword>
<name>A0A830CC88_9LAMI</name>
<accession>A0A830CC88</accession>
<evidence type="ECO:0000313" key="1">
    <source>
        <dbReference type="EMBL" id="GFP92825.1"/>
    </source>
</evidence>